<protein>
    <submittedName>
        <fullName evidence="3">Rap guanine nucleotide exchange factor 4</fullName>
    </submittedName>
</protein>
<dbReference type="CDD" id="cd00038">
    <property type="entry name" value="CAP_ED"/>
    <property type="match status" value="2"/>
</dbReference>
<feature type="domain" description="Cyclic nucleotide-binding" evidence="2">
    <location>
        <begin position="139"/>
        <end position="183"/>
    </location>
</feature>
<feature type="region of interest" description="Disordered" evidence="1">
    <location>
        <begin position="243"/>
        <end position="332"/>
    </location>
</feature>
<feature type="region of interest" description="Disordered" evidence="1">
    <location>
        <begin position="193"/>
        <end position="220"/>
    </location>
</feature>
<gene>
    <name evidence="3" type="primary">Rapgef4</name>
    <name evidence="3" type="ORF">GZH46_02490</name>
</gene>
<dbReference type="Gene3D" id="1.10.10.10">
    <property type="entry name" value="Winged helix-like DNA-binding domain superfamily/Winged helix DNA-binding domain"/>
    <property type="match status" value="1"/>
</dbReference>
<evidence type="ECO:0000259" key="2">
    <source>
        <dbReference type="PROSITE" id="PS50042"/>
    </source>
</evidence>
<dbReference type="InterPro" id="IPR036390">
    <property type="entry name" value="WH_DNA-bd_sf"/>
</dbReference>
<dbReference type="Gene3D" id="2.60.120.10">
    <property type="entry name" value="Jelly Rolls"/>
    <property type="match status" value="2"/>
</dbReference>
<evidence type="ECO:0000313" key="3">
    <source>
        <dbReference type="EMBL" id="KAG9509002.1"/>
    </source>
</evidence>
<proteinExistence type="predicted"/>
<dbReference type="SMART" id="SM00100">
    <property type="entry name" value="cNMP"/>
    <property type="match status" value="1"/>
</dbReference>
<dbReference type="PANTHER" id="PTHR23011:SF28">
    <property type="entry name" value="CYCLIC NUCLEOTIDE-BINDING DOMAIN CONTAINING PROTEIN"/>
    <property type="match status" value="1"/>
</dbReference>
<dbReference type="Proteomes" id="UP000825002">
    <property type="component" value="Unassembled WGS sequence"/>
</dbReference>
<accession>A0ABQ7S6H1</accession>
<dbReference type="InterPro" id="IPR000595">
    <property type="entry name" value="cNMP-bd_dom"/>
</dbReference>
<dbReference type="SUPFAM" id="SSF46785">
    <property type="entry name" value="Winged helix' DNA-binding domain"/>
    <property type="match status" value="1"/>
</dbReference>
<name>A0ABQ7S6H1_9ACAR</name>
<feature type="compositionally biased region" description="Low complexity" evidence="1">
    <location>
        <begin position="249"/>
        <end position="258"/>
    </location>
</feature>
<dbReference type="InterPro" id="IPR036388">
    <property type="entry name" value="WH-like_DNA-bd_sf"/>
</dbReference>
<keyword evidence="4" id="KW-1185">Reference proteome</keyword>
<dbReference type="EMBL" id="JAIFTH010000755">
    <property type="protein sequence ID" value="KAG9509002.1"/>
    <property type="molecule type" value="Genomic_DNA"/>
</dbReference>
<evidence type="ECO:0000313" key="4">
    <source>
        <dbReference type="Proteomes" id="UP000825002"/>
    </source>
</evidence>
<dbReference type="InterPro" id="IPR014710">
    <property type="entry name" value="RmlC-like_jellyroll"/>
</dbReference>
<feature type="region of interest" description="Disordered" evidence="1">
    <location>
        <begin position="405"/>
        <end position="425"/>
    </location>
</feature>
<feature type="compositionally biased region" description="Gly residues" evidence="1">
    <location>
        <begin position="209"/>
        <end position="220"/>
    </location>
</feature>
<dbReference type="SUPFAM" id="SSF51206">
    <property type="entry name" value="cAMP-binding domain-like"/>
    <property type="match status" value="2"/>
</dbReference>
<dbReference type="PROSITE" id="PS50042">
    <property type="entry name" value="CNMP_BINDING_3"/>
    <property type="match status" value="2"/>
</dbReference>
<feature type="compositionally biased region" description="Polar residues" evidence="1">
    <location>
        <begin position="282"/>
        <end position="293"/>
    </location>
</feature>
<dbReference type="InterPro" id="IPR018490">
    <property type="entry name" value="cNMP-bd_dom_sf"/>
</dbReference>
<feature type="non-terminal residue" evidence="3">
    <location>
        <position position="925"/>
    </location>
</feature>
<feature type="domain" description="Cyclic nucleotide-binding" evidence="2">
    <location>
        <begin position="661"/>
        <end position="762"/>
    </location>
</feature>
<dbReference type="Gene3D" id="1.10.8.1240">
    <property type="match status" value="1"/>
</dbReference>
<dbReference type="PRINTS" id="PR00103">
    <property type="entry name" value="CAMPKINASE"/>
</dbReference>
<dbReference type="PANTHER" id="PTHR23011">
    <property type="entry name" value="CYCLIC NUCLEOTIDE-BINDING DOMAIN CONTAINING PROTEIN"/>
    <property type="match status" value="1"/>
</dbReference>
<reference evidence="3 4" key="1">
    <citation type="submission" date="2020-10" db="EMBL/GenBank/DDBJ databases">
        <authorList>
            <person name="Klimov P.B."/>
            <person name="Dyachkov S.M."/>
            <person name="Chetverikov P.E."/>
        </authorList>
    </citation>
    <scope>NUCLEOTIDE SEQUENCE [LARGE SCALE GENOMIC DNA]</scope>
    <source>
        <strain evidence="3">BMOC 18-1129-001#AD2665</strain>
        <tissue evidence="3">Entire mites</tissue>
    </source>
</reference>
<evidence type="ECO:0000256" key="1">
    <source>
        <dbReference type="SAM" id="MobiDB-lite"/>
    </source>
</evidence>
<comment type="caution">
    <text evidence="3">The sequence shown here is derived from an EMBL/GenBank/DDBJ whole genome shotgun (WGS) entry which is preliminary data.</text>
</comment>
<dbReference type="Pfam" id="PF00027">
    <property type="entry name" value="cNMP_binding"/>
    <property type="match status" value="1"/>
</dbReference>
<sequence>MRLWSPKRAIRRRVRRRKYRVLARMRAELMLTDDDYVRTSGHDDDGGRQRSRIRDLRTIDFDYASPALLVHQHNSCHHTTANVAQRVPSAASADELQHFASGVAVNQHCCSNKCLHNVYTRDTEQRVISKCGSNDVVGVCTLGVGTTFGASGITSGKTHSVSAITSDECTLLRVRRADFEQIFQSTTSLTPSMLLGMAPSDSQDQSPPSGGGGSGGGGGLVDMWHNANNYGMSASNCAWTGQKQQQLASTSSQRSSLTSGGGGGGGSMTTTPIASGDKHRQQQQQEYTGSSMTAAGGQQQEQFNQQMQGQQQQSDNRSSGSGNNMANFNDADLNGPEAIEIALANQEADADDAASDAGSCSSGTDEVLRLAHASAVLRTLIHAHARAMLQDRHVVFAASDQALDNRNNNNQETNNQQQQQQPAPQVVQNAMAGSEMVDWLMGVAGELVGGTMRGVHTRLQASAMWHALLEVGELHAVGGCARAQPCVAMGVCQCGHATTSANESSTSHTQQLAGPAAAYINFNSLKMAPRASAFKCSTAAAAGTTRTNSNSNNSMCAQQRQAPRFRDESHVLYRFKWDQPSCAANNNVDCNNNNSNSNWGAHSSAKFPPIDEAECALLGVVVRLARLAPSASFRLVLAKPAAERTHDELELVYDELRHIKALSHLSQSAKKELAARVAYEHHARANECVFQQGEPGHSWYVILRGSVHVIIDGKGTVCSLHAGDDFGKLALINEAPRAATIVTGEPYCYFLRVDKHDFDQILRHLEANTVRLQEHGKEVLILQRVVAKDSASESGKTSAGVVTSSTLLGTCNDTNNQVSSSSTSSTTSVANNNISMAPTAIGGSNTSNNNHHLINAANLSAASGGTATDVATLSSSNLSSSSAANKQVTFKYTVMAGTPEKMLVDDGITKLTNTNSGNIDTTGTD</sequence>
<organism evidence="3 4">
    <name type="scientific">Fragariocoptes setiger</name>
    <dbReference type="NCBI Taxonomy" id="1670756"/>
    <lineage>
        <taxon>Eukaryota</taxon>
        <taxon>Metazoa</taxon>
        <taxon>Ecdysozoa</taxon>
        <taxon>Arthropoda</taxon>
        <taxon>Chelicerata</taxon>
        <taxon>Arachnida</taxon>
        <taxon>Acari</taxon>
        <taxon>Acariformes</taxon>
        <taxon>Trombidiformes</taxon>
        <taxon>Prostigmata</taxon>
        <taxon>Eupodina</taxon>
        <taxon>Eriophyoidea</taxon>
        <taxon>Phytoptidae</taxon>
        <taxon>Fragariocoptes</taxon>
    </lineage>
</organism>
<feature type="compositionally biased region" description="Low complexity" evidence="1">
    <location>
        <begin position="296"/>
        <end position="324"/>
    </location>
</feature>